<protein>
    <submittedName>
        <fullName evidence="1">Uncharacterized protein</fullName>
    </submittedName>
</protein>
<name>A0ABS6S466_9BACT</name>
<dbReference type="EMBL" id="JABXWD010000717">
    <property type="protein sequence ID" value="MBV6343650.1"/>
    <property type="molecule type" value="Genomic_DNA"/>
</dbReference>
<accession>A0ABS6S466</accession>
<organism evidence="1 2">
    <name type="scientific">Candidatus Magnetobacterium casense</name>
    <dbReference type="NCBI Taxonomy" id="1455061"/>
    <lineage>
        <taxon>Bacteria</taxon>
        <taxon>Pseudomonadati</taxon>
        <taxon>Nitrospirota</taxon>
        <taxon>Thermodesulfovibrionia</taxon>
        <taxon>Thermodesulfovibrionales</taxon>
        <taxon>Candidatus Magnetobacteriaceae</taxon>
        <taxon>Candidatus Magnetobacterium</taxon>
    </lineage>
</organism>
<dbReference type="Proteomes" id="UP001196980">
    <property type="component" value="Unassembled WGS sequence"/>
</dbReference>
<gene>
    <name evidence="1" type="ORF">HWQ67_18950</name>
</gene>
<evidence type="ECO:0000313" key="2">
    <source>
        <dbReference type="Proteomes" id="UP001196980"/>
    </source>
</evidence>
<proteinExistence type="predicted"/>
<reference evidence="1 2" key="1">
    <citation type="journal article" date="2020" name="J Geophys Res Biogeosci">
        <title>Magnetotaxis as an Adaptation to Enable Bacterial Shuttling of Microbial Sulfur and Sulfur Cycling Across Aquatic Oxic#Anoxic Interfaces.</title>
        <authorList>
            <person name="Li J."/>
            <person name="Liu P."/>
            <person name="Wang J."/>
            <person name="Roberts A.P."/>
            <person name="Pan Y."/>
        </authorList>
    </citation>
    <scope>NUCLEOTIDE SEQUENCE [LARGE SCALE GENOMIC DNA]</scope>
    <source>
        <strain evidence="1 2">MYR-1_YQ</strain>
    </source>
</reference>
<evidence type="ECO:0000313" key="1">
    <source>
        <dbReference type="EMBL" id="MBV6343650.1"/>
    </source>
</evidence>
<dbReference type="RefSeq" id="WP_218254268.1">
    <property type="nucleotide sequence ID" value="NZ_JABXWD010000717.1"/>
</dbReference>
<sequence>MGEFVNEKLELCGVCCQMCTKFETEDCLVVTAWPWSKSGNWCSAYVPSTVLYPDAVTIEQAVLRDAAQSEDTENGQITIKILHDEDGECSSSCDLWVLNDEDCKCDLMDEKTTDGIVWSIVPTRCPGPGTYKLVRVEDVEGPTP</sequence>
<keyword evidence="2" id="KW-1185">Reference proteome</keyword>
<comment type="caution">
    <text evidence="1">The sequence shown here is derived from an EMBL/GenBank/DDBJ whole genome shotgun (WGS) entry which is preliminary data.</text>
</comment>